<feature type="non-terminal residue" evidence="2">
    <location>
        <position position="1"/>
    </location>
</feature>
<sequence>GGLGGIGGVGGSWGIAGPGGHLKCGRHERRLRRSGSCGECNCRIFLKTGRFNGTSFACTADLQNKCFCRRLFCRHPDGRCVLRRQCHTMSMHQVPRQ</sequence>
<dbReference type="Gene3D" id="2.10.25.10">
    <property type="entry name" value="Laminin"/>
    <property type="match status" value="1"/>
</dbReference>
<proteinExistence type="predicted"/>
<protein>
    <submittedName>
        <fullName evidence="2">TIL domain containing protein</fullName>
    </submittedName>
</protein>
<dbReference type="EMBL" id="GEDV01000589">
    <property type="protein sequence ID" value="JAP87968.1"/>
    <property type="molecule type" value="Transcribed_RNA"/>
</dbReference>
<evidence type="ECO:0000313" key="2">
    <source>
        <dbReference type="EMBL" id="JAP87968.1"/>
    </source>
</evidence>
<organism evidence="2">
    <name type="scientific">Rhipicephalus appendiculatus</name>
    <name type="common">Brown ear tick</name>
    <dbReference type="NCBI Taxonomy" id="34631"/>
    <lineage>
        <taxon>Eukaryota</taxon>
        <taxon>Metazoa</taxon>
        <taxon>Ecdysozoa</taxon>
        <taxon>Arthropoda</taxon>
        <taxon>Chelicerata</taxon>
        <taxon>Arachnida</taxon>
        <taxon>Acari</taxon>
        <taxon>Parasitiformes</taxon>
        <taxon>Ixodida</taxon>
        <taxon>Ixodoidea</taxon>
        <taxon>Ixodidae</taxon>
        <taxon>Rhipicephalinae</taxon>
        <taxon>Rhipicephalus</taxon>
        <taxon>Rhipicephalus</taxon>
    </lineage>
</organism>
<feature type="region of interest" description="Disordered" evidence="1">
    <location>
        <begin position="1"/>
        <end position="20"/>
    </location>
</feature>
<dbReference type="AlphaFoldDB" id="A0A131ZAH8"/>
<accession>A0A131ZAH8</accession>
<evidence type="ECO:0000256" key="1">
    <source>
        <dbReference type="SAM" id="MobiDB-lite"/>
    </source>
</evidence>
<reference evidence="2" key="1">
    <citation type="journal article" date="2016" name="Ticks Tick Borne Dis.">
        <title>De novo assembly and annotation of the salivary gland transcriptome of Rhipicephalus appendiculatus male and female ticks during blood feeding.</title>
        <authorList>
            <person name="de Castro M.H."/>
            <person name="de Klerk D."/>
            <person name="Pienaar R."/>
            <person name="Latif A.A."/>
            <person name="Rees D.J."/>
            <person name="Mans B.J."/>
        </authorList>
    </citation>
    <scope>NUCLEOTIDE SEQUENCE</scope>
    <source>
        <tissue evidence="2">Salivary glands</tissue>
    </source>
</reference>
<name>A0A131ZAH8_RHIAP</name>